<accession>A0ABD0XHV0</accession>
<evidence type="ECO:0008006" key="5">
    <source>
        <dbReference type="Google" id="ProtNLM"/>
    </source>
</evidence>
<proteinExistence type="predicted"/>
<keyword evidence="2" id="KW-0732">Signal</keyword>
<evidence type="ECO:0000313" key="4">
    <source>
        <dbReference type="Proteomes" id="UP001557470"/>
    </source>
</evidence>
<sequence length="743" mass="81571">MFGVMHIMLAVALLVQMSMESSENKKEDQQKAILKELASIWRKGGWWIPSREPASPQRNQEQEVHSVVNSIMGGLKTLGLLPGRNMGLPSLQKTVDRHRLSGFLYNISMYLQEMGAEVDEPVSDQEQLWEKVLQSFILSEGGIAFNQWDARVPPRPSVRLQDWLLSLRGSPHWDGLLGLLQSLLSLSERQPYRPLLDFLSQNWRTVSALIEVVLQALVSGTYGQASAGLQGFICALSGHGDCAFSVSWLTQLLRFMETRNWKPVVNVHPAGVEANKRGGSAAFGRLKPFSMPPEALREDGTRANATQGSAGDRWDMGVDLDSVQTLFLQAFLRSDGGQRAGQLAKRNPALLHGLDGLRRGLLHRVGSSVYGNLRRKVSRVTMALLDDVSSGVPQAGNQGRCSVGDLRQLILWGIRHNVTWNAQAMGFSSQGPPSTPPFLSCPYTEGKRQDPRPPPRPSFPRPGHRVPKQRHPSRATHMRRSHGFQAPSEAGDIGQSNMMGDVASAEILEAVCNSSIAGLPGVSNFTVFLYCNLFQGDDGLVDPELGQVGPDLHSTCSDAAWYLSAAEDDFLWVHVCSEFFAQEFNNTVCANASFWLQRAHQAMESKDPQYFNQSSIDDLCVQLSDEMVEGAGGLGPEEACVTHLGTTSLSAQDFRRCFLPNTSALLSSLCGSESPDARIPHSSPPEGSWAADYCSRVHNVSHAAPAADSCDYREWILQDFTNATLLEACGSTKGLREYVCHSM</sequence>
<dbReference type="EMBL" id="JAGEUA010000002">
    <property type="protein sequence ID" value="KAL1007307.1"/>
    <property type="molecule type" value="Genomic_DNA"/>
</dbReference>
<feature type="chain" id="PRO_5044781861" description="Stereocilin" evidence="2">
    <location>
        <begin position="21"/>
        <end position="743"/>
    </location>
</feature>
<protein>
    <recommendedName>
        <fullName evidence="5">Stereocilin</fullName>
    </recommendedName>
</protein>
<feature type="signal peptide" evidence="2">
    <location>
        <begin position="1"/>
        <end position="20"/>
    </location>
</feature>
<dbReference type="Proteomes" id="UP001557470">
    <property type="component" value="Unassembled WGS sequence"/>
</dbReference>
<name>A0ABD0XHV0_UMBPY</name>
<gene>
    <name evidence="3" type="ORF">UPYG_G00084770</name>
</gene>
<dbReference type="AlphaFoldDB" id="A0ABD0XHV0"/>
<evidence type="ECO:0000313" key="3">
    <source>
        <dbReference type="EMBL" id="KAL1007307.1"/>
    </source>
</evidence>
<keyword evidence="4" id="KW-1185">Reference proteome</keyword>
<evidence type="ECO:0000256" key="2">
    <source>
        <dbReference type="SAM" id="SignalP"/>
    </source>
</evidence>
<feature type="compositionally biased region" description="Basic residues" evidence="1">
    <location>
        <begin position="462"/>
        <end position="482"/>
    </location>
</feature>
<comment type="caution">
    <text evidence="3">The sequence shown here is derived from an EMBL/GenBank/DDBJ whole genome shotgun (WGS) entry which is preliminary data.</text>
</comment>
<reference evidence="3 4" key="1">
    <citation type="submission" date="2024-06" db="EMBL/GenBank/DDBJ databases">
        <authorList>
            <person name="Pan Q."/>
            <person name="Wen M."/>
            <person name="Jouanno E."/>
            <person name="Zahm M."/>
            <person name="Klopp C."/>
            <person name="Cabau C."/>
            <person name="Louis A."/>
            <person name="Berthelot C."/>
            <person name="Parey E."/>
            <person name="Roest Crollius H."/>
            <person name="Montfort J."/>
            <person name="Robinson-Rechavi M."/>
            <person name="Bouchez O."/>
            <person name="Lampietro C."/>
            <person name="Lopez Roques C."/>
            <person name="Donnadieu C."/>
            <person name="Postlethwait J."/>
            <person name="Bobe J."/>
            <person name="Verreycken H."/>
            <person name="Guiguen Y."/>
        </authorList>
    </citation>
    <scope>NUCLEOTIDE SEQUENCE [LARGE SCALE GENOMIC DNA]</scope>
    <source>
        <strain evidence="3">Up_M1</strain>
        <tissue evidence="3">Testis</tissue>
    </source>
</reference>
<organism evidence="3 4">
    <name type="scientific">Umbra pygmaea</name>
    <name type="common">Eastern mudminnow</name>
    <dbReference type="NCBI Taxonomy" id="75934"/>
    <lineage>
        <taxon>Eukaryota</taxon>
        <taxon>Metazoa</taxon>
        <taxon>Chordata</taxon>
        <taxon>Craniata</taxon>
        <taxon>Vertebrata</taxon>
        <taxon>Euteleostomi</taxon>
        <taxon>Actinopterygii</taxon>
        <taxon>Neopterygii</taxon>
        <taxon>Teleostei</taxon>
        <taxon>Protacanthopterygii</taxon>
        <taxon>Esociformes</taxon>
        <taxon>Umbridae</taxon>
        <taxon>Umbra</taxon>
    </lineage>
</organism>
<feature type="region of interest" description="Disordered" evidence="1">
    <location>
        <begin position="427"/>
        <end position="496"/>
    </location>
</feature>
<evidence type="ECO:0000256" key="1">
    <source>
        <dbReference type="SAM" id="MobiDB-lite"/>
    </source>
</evidence>